<dbReference type="Gene3D" id="3.90.550.10">
    <property type="entry name" value="Spore Coat Polysaccharide Biosynthesis Protein SpsA, Chain A"/>
    <property type="match status" value="1"/>
</dbReference>
<dbReference type="Gene3D" id="3.40.120.10">
    <property type="entry name" value="Alpha-D-Glucose-1,6-Bisphosphate, subunit A, domain 3"/>
    <property type="match status" value="1"/>
</dbReference>
<evidence type="ECO:0000259" key="6">
    <source>
        <dbReference type="Pfam" id="PF00483"/>
    </source>
</evidence>
<evidence type="ECO:0000259" key="8">
    <source>
        <dbReference type="Pfam" id="PF25084"/>
    </source>
</evidence>
<gene>
    <name evidence="9" type="ORF">EQM13_12840</name>
</gene>
<evidence type="ECO:0000256" key="1">
    <source>
        <dbReference type="ARBA" id="ARBA00004514"/>
    </source>
</evidence>
<dbReference type="SUPFAM" id="SSF53738">
    <property type="entry name" value="Phosphoglucomutase, first 3 domains"/>
    <property type="match status" value="1"/>
</dbReference>
<feature type="domain" description="Nucleotidyl transferase" evidence="6">
    <location>
        <begin position="10"/>
        <end position="240"/>
    </location>
</feature>
<name>A0A410QEI5_9FIRM</name>
<dbReference type="GO" id="GO:0005975">
    <property type="term" value="P:carbohydrate metabolic process"/>
    <property type="evidence" value="ECO:0007669"/>
    <property type="project" value="InterPro"/>
</dbReference>
<dbReference type="Proteomes" id="UP000287969">
    <property type="component" value="Chromosome"/>
</dbReference>
<dbReference type="GO" id="GO:0016740">
    <property type="term" value="F:transferase activity"/>
    <property type="evidence" value="ECO:0007669"/>
    <property type="project" value="UniProtKB-KW"/>
</dbReference>
<keyword evidence="10" id="KW-1185">Reference proteome</keyword>
<dbReference type="OrthoDB" id="9803871at2"/>
<comment type="similarity">
    <text evidence="2">Belongs to the phosphohexose mutase family.</text>
</comment>
<dbReference type="EMBL" id="CP035282">
    <property type="protein sequence ID" value="QAT62385.1"/>
    <property type="molecule type" value="Genomic_DNA"/>
</dbReference>
<comment type="subcellular location">
    <subcellularLocation>
        <location evidence="1">Cytoplasm</location>
        <location evidence="1">Cytosol</location>
    </subcellularLocation>
</comment>
<dbReference type="Gene3D" id="3.30.310.50">
    <property type="entry name" value="Alpha-D-phosphohexomutase, C-terminal domain"/>
    <property type="match status" value="1"/>
</dbReference>
<evidence type="ECO:0000256" key="2">
    <source>
        <dbReference type="ARBA" id="ARBA00010231"/>
    </source>
</evidence>
<evidence type="ECO:0000259" key="7">
    <source>
        <dbReference type="Pfam" id="PF02878"/>
    </source>
</evidence>
<evidence type="ECO:0000256" key="3">
    <source>
        <dbReference type="ARBA" id="ARBA00022490"/>
    </source>
</evidence>
<dbReference type="AlphaFoldDB" id="A0A410QEI5"/>
<dbReference type="InterPro" id="IPR011004">
    <property type="entry name" value="Trimer_LpxA-like_sf"/>
</dbReference>
<accession>A0A410QEI5</accession>
<dbReference type="SUPFAM" id="SSF53448">
    <property type="entry name" value="Nucleotide-diphospho-sugar transferases"/>
    <property type="match status" value="1"/>
</dbReference>
<dbReference type="InterPro" id="IPR005835">
    <property type="entry name" value="NTP_transferase_dom"/>
</dbReference>
<feature type="domain" description="Alpha-D-phosphohexomutase alpha/beta/alpha" evidence="7">
    <location>
        <begin position="390"/>
        <end position="519"/>
    </location>
</feature>
<dbReference type="KEGG" id="spoa:EQM13_12840"/>
<keyword evidence="3" id="KW-0963">Cytoplasm</keyword>
<reference evidence="10" key="1">
    <citation type="submission" date="2019-01" db="EMBL/GenBank/DDBJ databases">
        <title>Draft genomes of a novel of Sporanaerobacter strains.</title>
        <authorList>
            <person name="Ma S."/>
        </authorList>
    </citation>
    <scope>NUCLEOTIDE SEQUENCE [LARGE SCALE GENOMIC DNA]</scope>
    <source>
        <strain evidence="10">NJN-17</strain>
    </source>
</reference>
<evidence type="ECO:0000313" key="9">
    <source>
        <dbReference type="EMBL" id="QAT62385.1"/>
    </source>
</evidence>
<dbReference type="Gene3D" id="2.160.10.10">
    <property type="entry name" value="Hexapeptide repeat proteins"/>
    <property type="match status" value="1"/>
</dbReference>
<dbReference type="SUPFAM" id="SSF51161">
    <property type="entry name" value="Trimeric LpxA-like enzymes"/>
    <property type="match status" value="1"/>
</dbReference>
<dbReference type="RefSeq" id="WP_128752911.1">
    <property type="nucleotide sequence ID" value="NZ_CP035282.1"/>
</dbReference>
<keyword evidence="5" id="KW-0648">Protein biosynthesis</keyword>
<dbReference type="GO" id="GO:0016868">
    <property type="term" value="F:intramolecular phosphotransferase activity"/>
    <property type="evidence" value="ECO:0007669"/>
    <property type="project" value="InterPro"/>
</dbReference>
<keyword evidence="4" id="KW-0396">Initiation factor</keyword>
<dbReference type="InterPro" id="IPR016055">
    <property type="entry name" value="A-D-PHexomutase_a/b/a-I/II/III"/>
</dbReference>
<evidence type="ECO:0000256" key="5">
    <source>
        <dbReference type="ARBA" id="ARBA00022917"/>
    </source>
</evidence>
<dbReference type="InterPro" id="IPR005844">
    <property type="entry name" value="A-D-PHexomutase_a/b/a-I"/>
</dbReference>
<dbReference type="InterPro" id="IPR029044">
    <property type="entry name" value="Nucleotide-diphossugar_trans"/>
</dbReference>
<dbReference type="InterPro" id="IPR036900">
    <property type="entry name" value="A-D-PHexomutase_C_sf"/>
</dbReference>
<keyword evidence="9" id="KW-0808">Transferase</keyword>
<dbReference type="Pfam" id="PF02878">
    <property type="entry name" value="PGM_PMM_I"/>
    <property type="match status" value="1"/>
</dbReference>
<dbReference type="PANTHER" id="PTHR22572">
    <property type="entry name" value="SUGAR-1-PHOSPHATE GUANYL TRANSFERASE"/>
    <property type="match status" value="1"/>
</dbReference>
<dbReference type="Pfam" id="PF25084">
    <property type="entry name" value="LbH_EIF2B"/>
    <property type="match status" value="1"/>
</dbReference>
<dbReference type="CDD" id="cd04181">
    <property type="entry name" value="NTP_transferase"/>
    <property type="match status" value="1"/>
</dbReference>
<protein>
    <submittedName>
        <fullName evidence="9">Nucleotidyl transferase</fullName>
    </submittedName>
</protein>
<dbReference type="InterPro" id="IPR050486">
    <property type="entry name" value="Mannose-1P_guanyltransferase"/>
</dbReference>
<proteinExistence type="inferred from homology"/>
<dbReference type="SUPFAM" id="SSF55957">
    <property type="entry name" value="Phosphoglucomutase, C-terminal domain"/>
    <property type="match status" value="1"/>
</dbReference>
<organism evidence="9 10">
    <name type="scientific">Acidilutibacter cellobiosedens</name>
    <dbReference type="NCBI Taxonomy" id="2507161"/>
    <lineage>
        <taxon>Bacteria</taxon>
        <taxon>Bacillati</taxon>
        <taxon>Bacillota</taxon>
        <taxon>Tissierellia</taxon>
        <taxon>Tissierellales</taxon>
        <taxon>Acidilutibacteraceae</taxon>
        <taxon>Acidilutibacter</taxon>
    </lineage>
</organism>
<dbReference type="CDD" id="cd03356">
    <property type="entry name" value="LbH_G1P_AT_C_like"/>
    <property type="match status" value="1"/>
</dbReference>
<feature type="domain" description="EIF2B subunit epsilon/gamma LbH" evidence="8">
    <location>
        <begin position="256"/>
        <end position="358"/>
    </location>
</feature>
<sequence length="815" mass="92052">MNKMGVIKIKAVIMSGGKGTRLRPLTCQIPKPMVPIFNKPVMEYIIKLLKSHNIYDIAVTLHYLPNEITEYFNEGEKYGVHMSYFIEDVPLGTGGSVKNAKGFLDSTFLVISGDAFTNIDITKAVKFHKENNSKATLILKKEPIPLEYGVVITGEDGRIKKFLEKPGWGEVFSDTINTGIYILEPEVMNYYKAGENFDFGKDLFPRLLKDGIPMYGYITSDYWCDVGDLHSYMNTHVDFLEKKVFPVEDAEEVKKGIWIGRGTIVEEGAQLFPPVYIGKNTIVKKDSKIYGCTVIGDNCYLGENTSVKKSILWKNVHICNNAEIRKSVLCDGVRISDRVRIFENSVIGTSSIIKDNAVIKSNVKVWPEKRVERDMVVKNDLIWGTGVSKNIFGKRGVSGIFNQDITTEFSSKLGGAFASLYQGKSLFVIASDEKDSSQIIKNALNSGVVSAGGRMVDIRVGTVPMVRYAVNYLKGDGGIFVSCGDSNSDTISIEFFDDKGKNIDRTQERKIENEFSIGDFNRTNGGKIKDIIEISNFSSLYLKYGEEILDHISSIKEKRPKIVIGSKSKYIIGLAEKYLKNIGCNTVSILEEELKEIKEKIISVKGDMGIIVFQNGENIILIDHEGNFIKDEKYNFLTFLIGLETKKIKNIVIPYNFPRTAVSLAENYGGSISITKTNVSEIMKEMEKDDSHFQYILSFDALFAAGKIIDYVSYKNIKLKDIASEIPDFHFIKKEIPCKWEDKGKIVRLLSEDKKQQLEMFEGVRFLDKNGWALILPDIEKPTFNLYAEGSTEEFAEEISDFYYEKIKRLLEDKR</sequence>
<evidence type="ECO:0000256" key="4">
    <source>
        <dbReference type="ARBA" id="ARBA00022540"/>
    </source>
</evidence>
<dbReference type="InterPro" id="IPR056764">
    <property type="entry name" value="LbH_EIF2B3/5"/>
</dbReference>
<evidence type="ECO:0000313" key="10">
    <source>
        <dbReference type="Proteomes" id="UP000287969"/>
    </source>
</evidence>
<dbReference type="Pfam" id="PF00483">
    <property type="entry name" value="NTP_transferase"/>
    <property type="match status" value="1"/>
</dbReference>